<dbReference type="EMBL" id="GG698911">
    <property type="protein sequence ID" value="EEU39932.1"/>
    <property type="molecule type" value="Genomic_DNA"/>
</dbReference>
<evidence type="ECO:0000256" key="1">
    <source>
        <dbReference type="SAM" id="MobiDB-lite"/>
    </source>
</evidence>
<dbReference type="OMA" id="HMHIIND"/>
<evidence type="ECO:0000313" key="2">
    <source>
        <dbReference type="EMBL" id="EEU39932.1"/>
    </source>
</evidence>
<dbReference type="OrthoDB" id="3559235at2759"/>
<dbReference type="GeneID" id="9672422"/>
<dbReference type="Proteomes" id="UP000005206">
    <property type="component" value="Chromosome 4"/>
</dbReference>
<reference evidence="2 3" key="1">
    <citation type="journal article" date="2009" name="PLoS Genet.">
        <title>The genome of Nectria haematococca: contribution of supernumerary chromosomes to gene expansion.</title>
        <authorList>
            <person name="Coleman J.J."/>
            <person name="Rounsley S.D."/>
            <person name="Rodriguez-Carres M."/>
            <person name="Kuo A."/>
            <person name="Wasmann C.C."/>
            <person name="Grimwood J."/>
            <person name="Schmutz J."/>
            <person name="Taga M."/>
            <person name="White G.J."/>
            <person name="Zhou S."/>
            <person name="Schwartz D.C."/>
            <person name="Freitag M."/>
            <person name="Ma L.J."/>
            <person name="Danchin E.G."/>
            <person name="Henrissat B."/>
            <person name="Coutinho P.M."/>
            <person name="Nelson D.R."/>
            <person name="Straney D."/>
            <person name="Napoli C.A."/>
            <person name="Barker B.M."/>
            <person name="Gribskov M."/>
            <person name="Rep M."/>
            <person name="Kroken S."/>
            <person name="Molnar I."/>
            <person name="Rensing C."/>
            <person name="Kennell J.C."/>
            <person name="Zamora J."/>
            <person name="Farman M.L."/>
            <person name="Selker E.U."/>
            <person name="Salamov A."/>
            <person name="Shapiro H."/>
            <person name="Pangilinan J."/>
            <person name="Lindquist E."/>
            <person name="Lamers C."/>
            <person name="Grigoriev I.V."/>
            <person name="Geiser D.M."/>
            <person name="Covert S.F."/>
            <person name="Temporini E."/>
            <person name="Vanetten H.D."/>
        </authorList>
    </citation>
    <scope>NUCLEOTIDE SEQUENCE [LARGE SCALE GENOMIC DNA]</scope>
    <source>
        <strain evidence="3">ATCC MYA-4622 / CBS 123669 / FGSC 9596 / NRRL 45880 / 77-13-4</strain>
    </source>
</reference>
<dbReference type="RefSeq" id="XP_003045645.1">
    <property type="nucleotide sequence ID" value="XM_003045599.1"/>
</dbReference>
<dbReference type="HOGENOM" id="CLU_056984_0_0_1"/>
<name>C7Z846_FUSV7</name>
<accession>C7Z846</accession>
<dbReference type="eggNOG" id="ENOG502SRNU">
    <property type="taxonomic scope" value="Eukaryota"/>
</dbReference>
<sequence length="350" mass="38555">MRGDEGEMSPSGRPFKRKEEYLSILKATEIQRYSAHLNETKHYTNESVITTVPELVFLPLAKFNTMAEIFGAAAAAFGVLEQVSKFGKRILRAKNSPKDLPPVINQHMLIVDSSMAIITLIENEEPFKTRAIQEVLKNIQASGAAITTHLQGMCATLEKGGAENFTHQLFAGAKDLDELQKMVAELKIHKQDLGISLESVHVGLTQQAGQAIAVNTAVVQELNDTLKKALGDTNGLKIARIVQNRQANGEGLVFLQENDITELSGLPEEGPSKIEDNPSDSHRKERYIEKNKAIRNSFMQNVPVSDEPDAWAHIDIIRIADNEAIDGSTMVNYPVSSAHLMALINRPIGR</sequence>
<dbReference type="VEuPathDB" id="FungiDB:NECHADRAFT_79661"/>
<organism evidence="2 3">
    <name type="scientific">Fusarium vanettenii (strain ATCC MYA-4622 / CBS 123669 / FGSC 9596 / NRRL 45880 / 77-13-4)</name>
    <name type="common">Fusarium solani subsp. pisi</name>
    <dbReference type="NCBI Taxonomy" id="660122"/>
    <lineage>
        <taxon>Eukaryota</taxon>
        <taxon>Fungi</taxon>
        <taxon>Dikarya</taxon>
        <taxon>Ascomycota</taxon>
        <taxon>Pezizomycotina</taxon>
        <taxon>Sordariomycetes</taxon>
        <taxon>Hypocreomycetidae</taxon>
        <taxon>Hypocreales</taxon>
        <taxon>Nectriaceae</taxon>
        <taxon>Fusarium</taxon>
        <taxon>Fusarium solani species complex</taxon>
        <taxon>Fusarium vanettenii</taxon>
    </lineage>
</organism>
<dbReference type="AlphaFoldDB" id="C7Z846"/>
<feature type="compositionally biased region" description="Basic and acidic residues" evidence="1">
    <location>
        <begin position="270"/>
        <end position="283"/>
    </location>
</feature>
<evidence type="ECO:0000313" key="3">
    <source>
        <dbReference type="Proteomes" id="UP000005206"/>
    </source>
</evidence>
<proteinExistence type="predicted"/>
<dbReference type="KEGG" id="nhe:NECHADRAFT_79661"/>
<feature type="region of interest" description="Disordered" evidence="1">
    <location>
        <begin position="264"/>
        <end position="283"/>
    </location>
</feature>
<dbReference type="InParanoid" id="C7Z846"/>
<protein>
    <submittedName>
        <fullName evidence="2">Uncharacterized protein</fullName>
    </submittedName>
</protein>
<keyword evidence="3" id="KW-1185">Reference proteome</keyword>
<gene>
    <name evidence="2" type="ORF">NECHADRAFT_79661</name>
</gene>